<dbReference type="PANTHER" id="PTHR43647:SF4">
    <property type="entry name" value="KETOREDUCTASE (KR) DOMAIN-CONTAINING PROTEIN"/>
    <property type="match status" value="1"/>
</dbReference>
<reference evidence="5 6" key="1">
    <citation type="journal article" date="2015" name="Genome Announc.">
        <title>Draft Genome Sequence and Gene Annotation of the Entomopathogenic Fungus Verticillium hemipterigenum.</title>
        <authorList>
            <person name="Horn F."/>
            <person name="Habel A."/>
            <person name="Scharf D.H."/>
            <person name="Dworschak J."/>
            <person name="Brakhage A.A."/>
            <person name="Guthke R."/>
            <person name="Hertweck C."/>
            <person name="Linde J."/>
        </authorList>
    </citation>
    <scope>NUCLEOTIDE SEQUENCE [LARGE SCALE GENOMIC DNA]</scope>
</reference>
<keyword evidence="4" id="KW-0812">Transmembrane</keyword>
<comment type="pathway">
    <text evidence="1">Steroid biosynthesis; zymosterol biosynthesis; zymosterol from lanosterol: step 5/6.</text>
</comment>
<dbReference type="GO" id="GO:0005789">
    <property type="term" value="C:endoplasmic reticulum membrane"/>
    <property type="evidence" value="ECO:0007669"/>
    <property type="project" value="TreeGrafter"/>
</dbReference>
<evidence type="ECO:0000256" key="1">
    <source>
        <dbReference type="ARBA" id="ARBA00023589"/>
    </source>
</evidence>
<dbReference type="InterPro" id="IPR051593">
    <property type="entry name" value="Ergosterol_Biosynth_ERG27"/>
</dbReference>
<evidence type="ECO:0000256" key="2">
    <source>
        <dbReference type="ARBA" id="ARBA00023621"/>
    </source>
</evidence>
<sequence length="344" mass="37983">MKQTVIITGANGGLGSAMAKEFSRSKDGNLDYHCVYTVRQEANSPNLANALKDAKGRHTYDVASLDLSSLAAVRQFSQSINAKIAAGELGPIRALILNAGYQEHTSQHFSDDGFAMSFQCNYLSHWLLTLTLLQNLDPDHGRVVVVGSWSHDAWDKRNDIMKAFDDPKWKMLFVDTDCVAKGTWSPPTDDGAMQAGFRRYGASKLCQIMMIYELQERLDADSRLNKVAVVGVDPGGMATDLTRRGSWAMVFMVQWLFPIISGILTYLSPNGTLRLTSKSARDVLRAAFDTKEFGDSPKAVYMNGSEKGSTSAESKDPEKRAMLWRGSIRYVGLTGADTSLEKWN</sequence>
<protein>
    <recommendedName>
        <fullName evidence="2">3beta-hydroxysteroid 3-dehydrogenase</fullName>
        <ecNumber evidence="2">1.1.1.270</ecNumber>
    </recommendedName>
</protein>
<dbReference type="SUPFAM" id="SSF51735">
    <property type="entry name" value="NAD(P)-binding Rossmann-fold domains"/>
    <property type="match status" value="1"/>
</dbReference>
<dbReference type="PANTHER" id="PTHR43647">
    <property type="entry name" value="DEHYDROGENASE"/>
    <property type="match status" value="1"/>
</dbReference>
<dbReference type="PRINTS" id="PR00081">
    <property type="entry name" value="GDHRDH"/>
</dbReference>
<keyword evidence="4" id="KW-0472">Membrane</keyword>
<evidence type="ECO:0000313" key="5">
    <source>
        <dbReference type="EMBL" id="CEJ92633.1"/>
    </source>
</evidence>
<dbReference type="STRING" id="1531966.A0A0A1TN69"/>
<accession>A0A0A1TN69</accession>
<dbReference type="GO" id="GO:0000253">
    <property type="term" value="F:3-beta-hydroxysteroid 3-dehydrogenase (NADP+) activity"/>
    <property type="evidence" value="ECO:0007669"/>
    <property type="project" value="UniProtKB-EC"/>
</dbReference>
<feature type="region of interest" description="Disordered" evidence="3">
    <location>
        <begin position="299"/>
        <end position="318"/>
    </location>
</feature>
<evidence type="ECO:0000256" key="4">
    <source>
        <dbReference type="SAM" id="Phobius"/>
    </source>
</evidence>
<evidence type="ECO:0000313" key="6">
    <source>
        <dbReference type="Proteomes" id="UP000039046"/>
    </source>
</evidence>
<dbReference type="InterPro" id="IPR036291">
    <property type="entry name" value="NAD(P)-bd_dom_sf"/>
</dbReference>
<proteinExistence type="predicted"/>
<dbReference type="GO" id="GO:0005741">
    <property type="term" value="C:mitochondrial outer membrane"/>
    <property type="evidence" value="ECO:0007669"/>
    <property type="project" value="TreeGrafter"/>
</dbReference>
<keyword evidence="4" id="KW-1133">Transmembrane helix</keyword>
<dbReference type="HOGENOM" id="CLU_010194_44_3_1"/>
<dbReference type="Proteomes" id="UP000039046">
    <property type="component" value="Unassembled WGS sequence"/>
</dbReference>
<evidence type="ECO:0000256" key="3">
    <source>
        <dbReference type="SAM" id="MobiDB-lite"/>
    </source>
</evidence>
<gene>
    <name evidence="5" type="ORF">VHEMI08271</name>
</gene>
<feature type="transmembrane region" description="Helical" evidence="4">
    <location>
        <begin position="247"/>
        <end position="267"/>
    </location>
</feature>
<dbReference type="EC" id="1.1.1.270" evidence="2"/>
<dbReference type="InterPro" id="IPR002347">
    <property type="entry name" value="SDR_fam"/>
</dbReference>
<dbReference type="Pfam" id="PF00106">
    <property type="entry name" value="adh_short"/>
    <property type="match status" value="1"/>
</dbReference>
<dbReference type="OrthoDB" id="191139at2759"/>
<dbReference type="AlphaFoldDB" id="A0A0A1TN69"/>
<name>A0A0A1TN69_9HYPO</name>
<organism evidence="5 6">
    <name type="scientific">[Torrubiella] hemipterigena</name>
    <dbReference type="NCBI Taxonomy" id="1531966"/>
    <lineage>
        <taxon>Eukaryota</taxon>
        <taxon>Fungi</taxon>
        <taxon>Dikarya</taxon>
        <taxon>Ascomycota</taxon>
        <taxon>Pezizomycotina</taxon>
        <taxon>Sordariomycetes</taxon>
        <taxon>Hypocreomycetidae</taxon>
        <taxon>Hypocreales</taxon>
        <taxon>Clavicipitaceae</taxon>
        <taxon>Clavicipitaceae incertae sedis</taxon>
        <taxon>'Torrubiella' clade</taxon>
    </lineage>
</organism>
<keyword evidence="6" id="KW-1185">Reference proteome</keyword>
<dbReference type="GO" id="GO:0005811">
    <property type="term" value="C:lipid droplet"/>
    <property type="evidence" value="ECO:0007669"/>
    <property type="project" value="TreeGrafter"/>
</dbReference>
<dbReference type="Gene3D" id="3.40.50.720">
    <property type="entry name" value="NAD(P)-binding Rossmann-like Domain"/>
    <property type="match status" value="1"/>
</dbReference>
<dbReference type="EMBL" id="CDHN01000005">
    <property type="protein sequence ID" value="CEJ92633.1"/>
    <property type="molecule type" value="Genomic_DNA"/>
</dbReference>